<dbReference type="PROSITE" id="PS51257">
    <property type="entry name" value="PROKAR_LIPOPROTEIN"/>
    <property type="match status" value="1"/>
</dbReference>
<evidence type="ECO:0000259" key="2">
    <source>
        <dbReference type="Pfam" id="PF18942"/>
    </source>
</evidence>
<dbReference type="Pfam" id="PF18942">
    <property type="entry name" value="DUF5689"/>
    <property type="match status" value="1"/>
</dbReference>
<name>A0A2U8QTV0_9FLAO</name>
<gene>
    <name evidence="3" type="ORF">DI487_06640</name>
</gene>
<feature type="domain" description="DUF5689" evidence="2">
    <location>
        <begin position="39"/>
        <end position="274"/>
    </location>
</feature>
<accession>A0A2U8QTV0</accession>
<dbReference type="RefSeq" id="WP_109568936.1">
    <property type="nucleotide sequence ID" value="NZ_CP029463.1"/>
</dbReference>
<feature type="signal peptide" evidence="1">
    <location>
        <begin position="1"/>
        <end position="22"/>
    </location>
</feature>
<reference evidence="3 4" key="1">
    <citation type="submission" date="2018-05" db="EMBL/GenBank/DDBJ databases">
        <title>Flavobacterium sp. MEBiC07310.</title>
        <authorList>
            <person name="Baek K."/>
        </authorList>
    </citation>
    <scope>NUCLEOTIDE SEQUENCE [LARGE SCALE GENOMIC DNA]</scope>
    <source>
        <strain evidence="3 4">MEBiC07310</strain>
    </source>
</reference>
<evidence type="ECO:0000256" key="1">
    <source>
        <dbReference type="SAM" id="SignalP"/>
    </source>
</evidence>
<feature type="chain" id="PRO_5015939786" description="DUF5689 domain-containing protein" evidence="1">
    <location>
        <begin position="23"/>
        <end position="461"/>
    </location>
</feature>
<evidence type="ECO:0000313" key="3">
    <source>
        <dbReference type="EMBL" id="AWM13568.1"/>
    </source>
</evidence>
<dbReference type="AlphaFoldDB" id="A0A2U8QTV0"/>
<dbReference type="InterPro" id="IPR043744">
    <property type="entry name" value="DUF5689"/>
</dbReference>
<keyword evidence="4" id="KW-1185">Reference proteome</keyword>
<dbReference type="EMBL" id="CP029463">
    <property type="protein sequence ID" value="AWM13568.1"/>
    <property type="molecule type" value="Genomic_DNA"/>
</dbReference>
<sequence>MKNIKLLLTLTTFAALTSCVNGDDYGTPDLSSECVSETPTKQVSDITSIAATDNPTQYMADDVIEAYVTSSDEGGNFYKTISLVSTDAVNNSNSSIGFTIPINAYNLYTKFEPGRKVYVHLKDLYYSYTGLTDSYEIGELYVDPTYGNEIGRISAVKYENVILRGCDKVDEDELVNHITIDQVDDSYMHKLIEFENVQFADGSLGTTYFDPTNTAGTGTNHSITDMNGNTIDLRASEYASFASDPIPSGSGKIRGVLTKYNGSYQFMIRTLHDVQLNDDRFDVDFYPPIVGSSLAFNGSLFENFESYATYENEFPPYINDAAVGSRYWQVRLFSGNRYIQATSFGGNEDNRTLFIVPVDMTSASTFSFRTNDGYDNGSVLKVYYSLDYIAGGLITDATLVDITSNFTISSGHSSGYGTFIDSGVYNIPSGITGNGYFIFEYVGNGASGPTTTMQIDNITIN</sequence>
<proteinExistence type="predicted"/>
<dbReference type="KEGG" id="fse:DI487_06640"/>
<protein>
    <recommendedName>
        <fullName evidence="2">DUF5689 domain-containing protein</fullName>
    </recommendedName>
</protein>
<dbReference type="OrthoDB" id="1492759at2"/>
<dbReference type="Proteomes" id="UP000245429">
    <property type="component" value="Chromosome"/>
</dbReference>
<organism evidence="3 4">
    <name type="scientific">Flavobacterium sediminis</name>
    <dbReference type="NCBI Taxonomy" id="2201181"/>
    <lineage>
        <taxon>Bacteria</taxon>
        <taxon>Pseudomonadati</taxon>
        <taxon>Bacteroidota</taxon>
        <taxon>Flavobacteriia</taxon>
        <taxon>Flavobacteriales</taxon>
        <taxon>Flavobacteriaceae</taxon>
        <taxon>Flavobacterium</taxon>
    </lineage>
</organism>
<evidence type="ECO:0000313" key="4">
    <source>
        <dbReference type="Proteomes" id="UP000245429"/>
    </source>
</evidence>
<keyword evidence="1" id="KW-0732">Signal</keyword>